<evidence type="ECO:0000313" key="1">
    <source>
        <dbReference type="EMBL" id="KAJ2979354.1"/>
    </source>
</evidence>
<accession>A0ACC1NKC3</accession>
<comment type="caution">
    <text evidence="1">The sequence shown here is derived from an EMBL/GenBank/DDBJ whole genome shotgun (WGS) entry which is preliminary data.</text>
</comment>
<dbReference type="Proteomes" id="UP001143910">
    <property type="component" value="Unassembled WGS sequence"/>
</dbReference>
<proteinExistence type="predicted"/>
<sequence>MGDEAVALRQERLKSPFASDELTTHLYKDTGWLERQKRILSILENHPNVSKERGINLGPESHGWGAEDRQMAAYLFDDVLSFDPNTHVFITTLRQQASLAQKEYWLPLAESYKIIGAYAQTELGHGSNAQGINTQAKWDSATKEFVINTPTLTASKLWIGGLGKTANHAVVVAQLLVVAADGSSYKSHGPHPFVMQIREMDSHRPLKGISIGCIGRKKGYNTMDNGYMLFDNVRVPHSALLSQYARLDPVTSEYRMTPNKRIIYGPMTYIRAQVVNNTRLVLARAVTIAIRCTAVRKQFSDRDRRGSKDGLAFLDYQLVQIRLLPILATVFALHYTGRALESQYRMFLVDQQKGNSDEFAHIHALSSGLRSATSAITADGLEACRRALGRHGFGGGSGFASMIQNYISKLTVEGDNWTITRQTAAYLIKKVNIAVKFMSTPGELSVDLLVQNLIAFKKQALPVDVLSNNEHIAKAFNHRAADLAWKVYYEERVILKKNWNELLVQLHQLVNVLNASTLSLSQLNELPGYIQDLTGAVLPHAVKIVDAWQIPDYLLNSPATEPSTSPLARFIWGEEKLQQRREVLKDIAEDPILSANVNLAALSRRDHWAVRVQQAKALVELYFKNGWTSEHFLAGNQLLGDVPSLPQFRIFLRNLKAQMSLEQQAYWVPKAERFEILGCYAQTEVGHGSNLGGIETRATFDPATDEFILESPTVSSSKMWIGSLGAWATHAIVVARLIVSGKEYGNHLFIVQVRDLNTHDVLPGITIYEQRDKTLSTTRGLDHGVMRFFGHRIPRSHMFAGSSSLSRDGTYNAAKNKNHSYTSMIIIRGLLSSELAFEAMKCLYIAAYYLAFRRQFGANGPGQQETAVIKYASVKSRLFTAIARETAIILNGRQITTAINQGMGGDLNNLHIMTVGGKVYASEHGARDTEAARILCGGHGHLESAGLGYSYSLVSAGRTYEGDSYVISLQLGRAIKKEWEKQEKDVLPALSYLHRAKNRTAYQERAGQEKEIDWYDRTVQLDVLEERVSILACDFMAAERQGKDTSFQVLELTMGHTDLHYVKGLCASIENAPEDSKTALQALANLYIFSTLAGGLATFAGSRYLTQADVKSLKAALEKSIDDFEPHLYTILEAFSFTPWETKSSLCPVDKTPYEAIVDWAKGSELGDNTFMRPAIMEIRSIWKKQERSRI</sequence>
<organism evidence="1 2">
    <name type="scientific">Zarea fungicola</name>
    <dbReference type="NCBI Taxonomy" id="93591"/>
    <lineage>
        <taxon>Eukaryota</taxon>
        <taxon>Fungi</taxon>
        <taxon>Dikarya</taxon>
        <taxon>Ascomycota</taxon>
        <taxon>Pezizomycotina</taxon>
        <taxon>Sordariomycetes</taxon>
        <taxon>Hypocreomycetidae</taxon>
        <taxon>Hypocreales</taxon>
        <taxon>Cordycipitaceae</taxon>
        <taxon>Zarea</taxon>
    </lineage>
</organism>
<evidence type="ECO:0000313" key="2">
    <source>
        <dbReference type="Proteomes" id="UP001143910"/>
    </source>
</evidence>
<protein>
    <submittedName>
        <fullName evidence="1">Uncharacterized protein</fullName>
    </submittedName>
</protein>
<name>A0ACC1NKC3_9HYPO</name>
<reference evidence="1" key="1">
    <citation type="submission" date="2022-08" db="EMBL/GenBank/DDBJ databases">
        <title>Genome Sequence of Lecanicillium fungicola.</title>
        <authorList>
            <person name="Buettner E."/>
        </authorList>
    </citation>
    <scope>NUCLEOTIDE SEQUENCE</scope>
    <source>
        <strain evidence="1">Babe33</strain>
    </source>
</reference>
<keyword evidence="2" id="KW-1185">Reference proteome</keyword>
<dbReference type="EMBL" id="JANJQO010000291">
    <property type="protein sequence ID" value="KAJ2979354.1"/>
    <property type="molecule type" value="Genomic_DNA"/>
</dbReference>
<gene>
    <name evidence="1" type="ORF">NQ176_g3312</name>
</gene>